<dbReference type="SUPFAM" id="SSF51197">
    <property type="entry name" value="Clavaminate synthase-like"/>
    <property type="match status" value="1"/>
</dbReference>
<dbReference type="InterPro" id="IPR027443">
    <property type="entry name" value="IPNS-like_sf"/>
</dbReference>
<feature type="domain" description="Fe2OG dioxygenase" evidence="6">
    <location>
        <begin position="209"/>
        <end position="311"/>
    </location>
</feature>
<proteinExistence type="inferred from homology"/>
<accession>A0A2I0B683</accession>
<dbReference type="EC" id="1.14.11.19" evidence="7"/>
<evidence type="ECO:0000256" key="3">
    <source>
        <dbReference type="ARBA" id="ARBA00023002"/>
    </source>
</evidence>
<dbReference type="STRING" id="1088818.A0A2I0B683"/>
<protein>
    <submittedName>
        <fullName evidence="7">Protein SRG1</fullName>
        <ecNumber evidence="7">1.14.11.19</ecNumber>
    </submittedName>
</protein>
<dbReference type="Gene3D" id="2.60.120.330">
    <property type="entry name" value="B-lactam Antibiotic, Isopenicillin N Synthase, Chain"/>
    <property type="match status" value="1"/>
</dbReference>
<dbReference type="PANTHER" id="PTHR47991">
    <property type="entry name" value="OXOGLUTARATE/IRON-DEPENDENT DIOXYGENASE"/>
    <property type="match status" value="1"/>
</dbReference>
<evidence type="ECO:0000256" key="2">
    <source>
        <dbReference type="ARBA" id="ARBA00022723"/>
    </source>
</evidence>
<dbReference type="GO" id="GO:0046872">
    <property type="term" value="F:metal ion binding"/>
    <property type="evidence" value="ECO:0007669"/>
    <property type="project" value="UniProtKB-KW"/>
</dbReference>
<dbReference type="EMBL" id="KZ451909">
    <property type="protein sequence ID" value="PKA63306.1"/>
    <property type="molecule type" value="Genomic_DNA"/>
</dbReference>
<evidence type="ECO:0000256" key="5">
    <source>
        <dbReference type="RuleBase" id="RU003682"/>
    </source>
</evidence>
<sequence>MGDSVSTDHDWPEPVVPVQSIADSGAAFIPTRYVKPPADRPTAATGRQLDIPAVDLGHLAADDPAKRQAATRAISDACRDWGFFQAVNHGVDGELVRAVAAVWSDFFHLPVAEKKKLANSPTTYEGYGSRLGVEKDASLDWGDYFFLNLLPKSARNHDKWPKLPLTCRETTEEYGRQTVKLCGAVMKALSVGLGLHEGFLEEKFGGEGGAGACMRVCYYPKCPQPELTLGLSAHSDPGGLTVLLAADDCVPGLQVRRGHEWVPVRPLPGALIVNVGDQIQVLSNATFKSVEHRVVVNAMTDRLSIAFFYNPNGNLLLEPAKELVTLECPPLYHPMTFNQYRQYIRKNGPRGKAQVESHRIIYNNSYA</sequence>
<dbReference type="PROSITE" id="PS51471">
    <property type="entry name" value="FE2OG_OXY"/>
    <property type="match status" value="1"/>
</dbReference>
<dbReference type="GO" id="GO:0016491">
    <property type="term" value="F:oxidoreductase activity"/>
    <property type="evidence" value="ECO:0007669"/>
    <property type="project" value="UniProtKB-KW"/>
</dbReference>
<evidence type="ECO:0000313" key="8">
    <source>
        <dbReference type="Proteomes" id="UP000236161"/>
    </source>
</evidence>
<keyword evidence="4 5" id="KW-0408">Iron</keyword>
<dbReference type="PRINTS" id="PR00682">
    <property type="entry name" value="IPNSYNTHASE"/>
</dbReference>
<organism evidence="7 8">
    <name type="scientific">Apostasia shenzhenica</name>
    <dbReference type="NCBI Taxonomy" id="1088818"/>
    <lineage>
        <taxon>Eukaryota</taxon>
        <taxon>Viridiplantae</taxon>
        <taxon>Streptophyta</taxon>
        <taxon>Embryophyta</taxon>
        <taxon>Tracheophyta</taxon>
        <taxon>Spermatophyta</taxon>
        <taxon>Magnoliopsida</taxon>
        <taxon>Liliopsida</taxon>
        <taxon>Asparagales</taxon>
        <taxon>Orchidaceae</taxon>
        <taxon>Apostasioideae</taxon>
        <taxon>Apostasia</taxon>
    </lineage>
</organism>
<dbReference type="Pfam" id="PF03171">
    <property type="entry name" value="2OG-FeII_Oxy"/>
    <property type="match status" value="1"/>
</dbReference>
<keyword evidence="8" id="KW-1185">Reference proteome</keyword>
<evidence type="ECO:0000256" key="1">
    <source>
        <dbReference type="ARBA" id="ARBA00008056"/>
    </source>
</evidence>
<dbReference type="OrthoDB" id="288590at2759"/>
<dbReference type="InterPro" id="IPR026992">
    <property type="entry name" value="DIOX_N"/>
</dbReference>
<evidence type="ECO:0000259" key="6">
    <source>
        <dbReference type="PROSITE" id="PS51471"/>
    </source>
</evidence>
<dbReference type="AlphaFoldDB" id="A0A2I0B683"/>
<dbReference type="Pfam" id="PF14226">
    <property type="entry name" value="DIOX_N"/>
    <property type="match status" value="1"/>
</dbReference>
<evidence type="ECO:0000313" key="7">
    <source>
        <dbReference type="EMBL" id="PKA63306.1"/>
    </source>
</evidence>
<dbReference type="FunFam" id="2.60.120.330:FF:000079">
    <property type="entry name" value="Protein SRG1"/>
    <property type="match status" value="1"/>
</dbReference>
<comment type="similarity">
    <text evidence="1 5">Belongs to the iron/ascorbate-dependent oxidoreductase family.</text>
</comment>
<reference evidence="7 8" key="1">
    <citation type="journal article" date="2017" name="Nature">
        <title>The Apostasia genome and the evolution of orchids.</title>
        <authorList>
            <person name="Zhang G.Q."/>
            <person name="Liu K.W."/>
            <person name="Li Z."/>
            <person name="Lohaus R."/>
            <person name="Hsiao Y.Y."/>
            <person name="Niu S.C."/>
            <person name="Wang J.Y."/>
            <person name="Lin Y.C."/>
            <person name="Xu Q."/>
            <person name="Chen L.J."/>
            <person name="Yoshida K."/>
            <person name="Fujiwara S."/>
            <person name="Wang Z.W."/>
            <person name="Zhang Y.Q."/>
            <person name="Mitsuda N."/>
            <person name="Wang M."/>
            <person name="Liu G.H."/>
            <person name="Pecoraro L."/>
            <person name="Huang H.X."/>
            <person name="Xiao X.J."/>
            <person name="Lin M."/>
            <person name="Wu X.Y."/>
            <person name="Wu W.L."/>
            <person name="Chen Y.Y."/>
            <person name="Chang S.B."/>
            <person name="Sakamoto S."/>
            <person name="Ohme-Takagi M."/>
            <person name="Yagi M."/>
            <person name="Zeng S.J."/>
            <person name="Shen C.Y."/>
            <person name="Yeh C.M."/>
            <person name="Luo Y.B."/>
            <person name="Tsai W.C."/>
            <person name="Van de Peer Y."/>
            <person name="Liu Z.J."/>
        </authorList>
    </citation>
    <scope>NUCLEOTIDE SEQUENCE [LARGE SCALE GENOMIC DNA]</scope>
    <source>
        <strain evidence="8">cv. Shenzhen</strain>
        <tissue evidence="7">Stem</tissue>
    </source>
</reference>
<keyword evidence="2 5" id="KW-0479">Metal-binding</keyword>
<evidence type="ECO:0000256" key="4">
    <source>
        <dbReference type="ARBA" id="ARBA00023004"/>
    </source>
</evidence>
<keyword evidence="3 5" id="KW-0560">Oxidoreductase</keyword>
<dbReference type="InterPro" id="IPR050295">
    <property type="entry name" value="Plant_2OG-oxidoreductases"/>
</dbReference>
<name>A0A2I0B683_9ASPA</name>
<dbReference type="InterPro" id="IPR005123">
    <property type="entry name" value="Oxoglu/Fe-dep_dioxygenase_dom"/>
</dbReference>
<dbReference type="Proteomes" id="UP000236161">
    <property type="component" value="Unassembled WGS sequence"/>
</dbReference>
<dbReference type="InterPro" id="IPR044861">
    <property type="entry name" value="IPNS-like_FE2OG_OXY"/>
</dbReference>
<gene>
    <name evidence="7" type="primary">SRG1</name>
    <name evidence="7" type="ORF">AXF42_Ash017775</name>
</gene>